<keyword evidence="3" id="KW-1185">Reference proteome</keyword>
<organism evidence="2 3">
    <name type="scientific">Saccharata proteae CBS 121410</name>
    <dbReference type="NCBI Taxonomy" id="1314787"/>
    <lineage>
        <taxon>Eukaryota</taxon>
        <taxon>Fungi</taxon>
        <taxon>Dikarya</taxon>
        <taxon>Ascomycota</taxon>
        <taxon>Pezizomycotina</taxon>
        <taxon>Dothideomycetes</taxon>
        <taxon>Dothideomycetes incertae sedis</taxon>
        <taxon>Botryosphaeriales</taxon>
        <taxon>Saccharataceae</taxon>
        <taxon>Saccharata</taxon>
    </lineage>
</organism>
<evidence type="ECO:0000256" key="1">
    <source>
        <dbReference type="SAM" id="MobiDB-lite"/>
    </source>
</evidence>
<dbReference type="AlphaFoldDB" id="A0A6A5YDW5"/>
<dbReference type="Proteomes" id="UP000799776">
    <property type="component" value="Unassembled WGS sequence"/>
</dbReference>
<reference evidence="2" key="1">
    <citation type="journal article" date="2020" name="Stud. Mycol.">
        <title>101 Dothideomycetes genomes: a test case for predicting lifestyles and emergence of pathogens.</title>
        <authorList>
            <person name="Haridas S."/>
            <person name="Albert R."/>
            <person name="Binder M."/>
            <person name="Bloem J."/>
            <person name="Labutti K."/>
            <person name="Salamov A."/>
            <person name="Andreopoulos B."/>
            <person name="Baker S."/>
            <person name="Barry K."/>
            <person name="Bills G."/>
            <person name="Bluhm B."/>
            <person name="Cannon C."/>
            <person name="Castanera R."/>
            <person name="Culley D."/>
            <person name="Daum C."/>
            <person name="Ezra D."/>
            <person name="Gonzalez J."/>
            <person name="Henrissat B."/>
            <person name="Kuo A."/>
            <person name="Liang C."/>
            <person name="Lipzen A."/>
            <person name="Lutzoni F."/>
            <person name="Magnuson J."/>
            <person name="Mondo S."/>
            <person name="Nolan M."/>
            <person name="Ohm R."/>
            <person name="Pangilinan J."/>
            <person name="Park H.-J."/>
            <person name="Ramirez L."/>
            <person name="Alfaro M."/>
            <person name="Sun H."/>
            <person name="Tritt A."/>
            <person name="Yoshinaga Y."/>
            <person name="Zwiers L.-H."/>
            <person name="Turgeon B."/>
            <person name="Goodwin S."/>
            <person name="Spatafora J."/>
            <person name="Crous P."/>
            <person name="Grigoriev I."/>
        </authorList>
    </citation>
    <scope>NUCLEOTIDE SEQUENCE</scope>
    <source>
        <strain evidence="2">CBS 121410</strain>
    </source>
</reference>
<name>A0A6A5YDW5_9PEZI</name>
<feature type="region of interest" description="Disordered" evidence="1">
    <location>
        <begin position="190"/>
        <end position="234"/>
    </location>
</feature>
<dbReference type="EMBL" id="ML978714">
    <property type="protein sequence ID" value="KAF2089676.1"/>
    <property type="molecule type" value="Genomic_DNA"/>
</dbReference>
<feature type="compositionally biased region" description="Low complexity" evidence="1">
    <location>
        <begin position="223"/>
        <end position="234"/>
    </location>
</feature>
<gene>
    <name evidence="2" type="ORF">K490DRAFT_63810</name>
</gene>
<sequence>MAQESTSLTTHQTLIDAFNANPNAKDALACLFGLQRSLLELQKAIPHFIQTVCIDYGQDYHEIFCRDAIYHHLAAIIRDLSVLPVLDVKIEGIEVNRYAYSYLATRADEVYEALANWENTEDKCETLATLKYLEGRSEWKRACDRVEAYQELRKVDFLIGARVEEWPFLGNGYKDPREAREDSAVEVEIEVKEGESGSGDKDPSKVQEYSKVEVENGVEEGESSSAGLETKVCD</sequence>
<accession>A0A6A5YDW5</accession>
<evidence type="ECO:0000313" key="2">
    <source>
        <dbReference type="EMBL" id="KAF2089676.1"/>
    </source>
</evidence>
<protein>
    <submittedName>
        <fullName evidence="2">Uncharacterized protein</fullName>
    </submittedName>
</protein>
<feature type="compositionally biased region" description="Basic and acidic residues" evidence="1">
    <location>
        <begin position="190"/>
        <end position="214"/>
    </location>
</feature>
<proteinExistence type="predicted"/>
<evidence type="ECO:0000313" key="3">
    <source>
        <dbReference type="Proteomes" id="UP000799776"/>
    </source>
</evidence>